<dbReference type="AlphaFoldDB" id="A0AAV2SI61"/>
<evidence type="ECO:0000313" key="2">
    <source>
        <dbReference type="Proteomes" id="UP001497623"/>
    </source>
</evidence>
<evidence type="ECO:0000313" key="1">
    <source>
        <dbReference type="EMBL" id="CAL4205003.1"/>
    </source>
</evidence>
<keyword evidence="2" id="KW-1185">Reference proteome</keyword>
<gene>
    <name evidence="1" type="ORF">MNOR_LOCUS37895</name>
</gene>
<organism evidence="1 2">
    <name type="scientific">Meganyctiphanes norvegica</name>
    <name type="common">Northern krill</name>
    <name type="synonym">Thysanopoda norvegica</name>
    <dbReference type="NCBI Taxonomy" id="48144"/>
    <lineage>
        <taxon>Eukaryota</taxon>
        <taxon>Metazoa</taxon>
        <taxon>Ecdysozoa</taxon>
        <taxon>Arthropoda</taxon>
        <taxon>Crustacea</taxon>
        <taxon>Multicrustacea</taxon>
        <taxon>Malacostraca</taxon>
        <taxon>Eumalacostraca</taxon>
        <taxon>Eucarida</taxon>
        <taxon>Euphausiacea</taxon>
        <taxon>Euphausiidae</taxon>
        <taxon>Meganyctiphanes</taxon>
    </lineage>
</organism>
<evidence type="ECO:0008006" key="3">
    <source>
        <dbReference type="Google" id="ProtNLM"/>
    </source>
</evidence>
<name>A0AAV2SI61_MEGNR</name>
<comment type="caution">
    <text evidence="1">The sequence shown here is derived from an EMBL/GenBank/DDBJ whole genome shotgun (WGS) entry which is preliminary data.</text>
</comment>
<accession>A0AAV2SI61</accession>
<sequence>MQHLGSLLDKTMERLECTISTKLVGKTVTLQNDQVFSTSLTWDGIGYFIDVHQRDFQACLDMLQSSKGYADKTYGCHVKTIVTDNAQNMVKMKQSLEQIEEDSVTIYGCPDHWLNLL</sequence>
<dbReference type="EMBL" id="CAXKWB010080605">
    <property type="protein sequence ID" value="CAL4205003.1"/>
    <property type="molecule type" value="Genomic_DNA"/>
</dbReference>
<dbReference type="Proteomes" id="UP001497623">
    <property type="component" value="Unassembled WGS sequence"/>
</dbReference>
<reference evidence="1 2" key="1">
    <citation type="submission" date="2024-05" db="EMBL/GenBank/DDBJ databases">
        <authorList>
            <person name="Wallberg A."/>
        </authorList>
    </citation>
    <scope>NUCLEOTIDE SEQUENCE [LARGE SCALE GENOMIC DNA]</scope>
</reference>
<protein>
    <recommendedName>
        <fullName evidence="3">DUF659 domain-containing protein</fullName>
    </recommendedName>
</protein>
<proteinExistence type="predicted"/>